<name>A0A4T0QTL6_9BASI</name>
<dbReference type="Proteomes" id="UP000305647">
    <property type="component" value="Unassembled WGS sequence"/>
</dbReference>
<evidence type="ECO:0000313" key="2">
    <source>
        <dbReference type="Proteomes" id="UP000305647"/>
    </source>
</evidence>
<reference evidence="1 2" key="1">
    <citation type="submission" date="2019-03" db="EMBL/GenBank/DDBJ databases">
        <title>Sequencing 25 genomes of Wallemia mellicola.</title>
        <authorList>
            <person name="Gostincar C."/>
        </authorList>
    </citation>
    <scope>NUCLEOTIDE SEQUENCE [LARGE SCALE GENOMIC DNA]</scope>
    <source>
        <strain evidence="1 2">EXF-8738</strain>
    </source>
</reference>
<gene>
    <name evidence="1" type="ORF">E3Q10_01961</name>
</gene>
<evidence type="ECO:0000313" key="1">
    <source>
        <dbReference type="EMBL" id="TIC30833.1"/>
    </source>
</evidence>
<organism evidence="1 2">
    <name type="scientific">Wallemia mellicola</name>
    <dbReference type="NCBI Taxonomy" id="1708541"/>
    <lineage>
        <taxon>Eukaryota</taxon>
        <taxon>Fungi</taxon>
        <taxon>Dikarya</taxon>
        <taxon>Basidiomycota</taxon>
        <taxon>Wallemiomycotina</taxon>
        <taxon>Wallemiomycetes</taxon>
        <taxon>Wallemiales</taxon>
        <taxon>Wallemiaceae</taxon>
        <taxon>Wallemia</taxon>
    </lineage>
</organism>
<accession>A0A4T0QTL6</accession>
<dbReference type="EMBL" id="SPRO01000016">
    <property type="protein sequence ID" value="TIC30833.1"/>
    <property type="molecule type" value="Genomic_DNA"/>
</dbReference>
<sequence>MFEDQVNESSSPVVADRRRALRRLLDSNADPNSKECAMPDCTREKANGTPFCKRNENHKALMYDWLAPAEFTKCFAEGCIHIAQLETPFCTLVHQTESKQYNIDKKGRHKECAYDGCEHLACSKYGYCYFHNNHRVEPIAGLLRK</sequence>
<protein>
    <submittedName>
        <fullName evidence="1">Uncharacterized protein</fullName>
    </submittedName>
</protein>
<dbReference type="AlphaFoldDB" id="A0A4T0QTL6"/>
<comment type="caution">
    <text evidence="1">The sequence shown here is derived from an EMBL/GenBank/DDBJ whole genome shotgun (WGS) entry which is preliminary data.</text>
</comment>
<proteinExistence type="predicted"/>